<dbReference type="PANTHER" id="PTHR42748:SF31">
    <property type="entry name" value="NMRA-LIKE DOMAIN-CONTAINING PROTEIN-RELATED"/>
    <property type="match status" value="1"/>
</dbReference>
<dbReference type="EMBL" id="JBCAWK010000005">
    <property type="protein sequence ID" value="KAK8858378.1"/>
    <property type="molecule type" value="Genomic_DNA"/>
</dbReference>
<protein>
    <recommendedName>
        <fullName evidence="3">NmrA-like domain-containing protein</fullName>
    </recommendedName>
</protein>
<dbReference type="Gene3D" id="3.90.25.10">
    <property type="entry name" value="UDP-galactose 4-epimerase, domain 1"/>
    <property type="match status" value="1"/>
</dbReference>
<dbReference type="Proteomes" id="UP001388673">
    <property type="component" value="Unassembled WGS sequence"/>
</dbReference>
<keyword evidence="5" id="KW-1185">Reference proteome</keyword>
<feature type="domain" description="NmrA-like" evidence="3">
    <location>
        <begin position="2"/>
        <end position="296"/>
    </location>
</feature>
<proteinExistence type="inferred from homology"/>
<organism evidence="4 5">
    <name type="scientific">Kwoniella newhampshirensis</name>
    <dbReference type="NCBI Taxonomy" id="1651941"/>
    <lineage>
        <taxon>Eukaryota</taxon>
        <taxon>Fungi</taxon>
        <taxon>Dikarya</taxon>
        <taxon>Basidiomycota</taxon>
        <taxon>Agaricomycotina</taxon>
        <taxon>Tremellomycetes</taxon>
        <taxon>Tremellales</taxon>
        <taxon>Cryptococcaceae</taxon>
        <taxon>Kwoniella</taxon>
    </lineage>
</organism>
<dbReference type="Pfam" id="PF05368">
    <property type="entry name" value="NmrA"/>
    <property type="match status" value="1"/>
</dbReference>
<evidence type="ECO:0000313" key="4">
    <source>
        <dbReference type="EMBL" id="KAK8858378.1"/>
    </source>
</evidence>
<keyword evidence="2" id="KW-0521">NADP</keyword>
<dbReference type="PANTHER" id="PTHR42748">
    <property type="entry name" value="NITROGEN METABOLITE REPRESSION PROTEIN NMRA FAMILY MEMBER"/>
    <property type="match status" value="1"/>
</dbReference>
<dbReference type="RefSeq" id="XP_066803219.1">
    <property type="nucleotide sequence ID" value="XM_066945718.1"/>
</dbReference>
<dbReference type="InterPro" id="IPR051164">
    <property type="entry name" value="NmrA-like_oxidored"/>
</dbReference>
<evidence type="ECO:0000313" key="5">
    <source>
        <dbReference type="Proteomes" id="UP001388673"/>
    </source>
</evidence>
<sequence length="307" mass="33481">MSKILVVLGATGKQGGSVINAVLGDPKARKEFALRAITRDTSKPSAKALAGKGVETVTADLADKASLVKAFEGAYAVFSVTDYWATLDKSIELQQGKNVADAAKVSFNFWNTTNGKLSNIEHFDSKAAVEEYIRSIDLPTSFYLPGFYMSNIPESALRKDKSTGKFVFALPLRADAQIPAVDVEADTGKFVKAILLNRDATLGRYIYGSPEYLSPQDIVDGFVKAYPKDGEGTTFQILPDDVFKGALASVGMPEKVQVELCENMHLMNKEFGYYAGEDLKESLSIVTDPLVTWSEYVKTVPAFKDLQ</sequence>
<accession>A0AAW0YRH9</accession>
<evidence type="ECO:0000256" key="1">
    <source>
        <dbReference type="ARBA" id="ARBA00006328"/>
    </source>
</evidence>
<dbReference type="GO" id="GO:0005634">
    <property type="term" value="C:nucleus"/>
    <property type="evidence" value="ECO:0007669"/>
    <property type="project" value="TreeGrafter"/>
</dbReference>
<dbReference type="KEGG" id="kne:92179863"/>
<dbReference type="AlphaFoldDB" id="A0AAW0YRH9"/>
<dbReference type="CDD" id="cd05251">
    <property type="entry name" value="NmrA_like_SDR_a"/>
    <property type="match status" value="1"/>
</dbReference>
<dbReference type="InterPro" id="IPR036291">
    <property type="entry name" value="NAD(P)-bd_dom_sf"/>
</dbReference>
<evidence type="ECO:0000259" key="3">
    <source>
        <dbReference type="Pfam" id="PF05368"/>
    </source>
</evidence>
<comment type="caution">
    <text evidence="4">The sequence shown here is derived from an EMBL/GenBank/DDBJ whole genome shotgun (WGS) entry which is preliminary data.</text>
</comment>
<dbReference type="InterPro" id="IPR008030">
    <property type="entry name" value="NmrA-like"/>
</dbReference>
<dbReference type="Gene3D" id="3.40.50.720">
    <property type="entry name" value="NAD(P)-binding Rossmann-like Domain"/>
    <property type="match status" value="1"/>
</dbReference>
<dbReference type="GeneID" id="92179863"/>
<comment type="similarity">
    <text evidence="1">Belongs to the NmrA-type oxidoreductase family.</text>
</comment>
<gene>
    <name evidence="4" type="ORF">IAR55_002605</name>
</gene>
<dbReference type="SUPFAM" id="SSF51735">
    <property type="entry name" value="NAD(P)-binding Rossmann-fold domains"/>
    <property type="match status" value="1"/>
</dbReference>
<reference evidence="4 5" key="1">
    <citation type="journal article" date="2024" name="bioRxiv">
        <title>Comparative genomics of Cryptococcus and Kwoniella reveals pathogenesis evolution and contrasting karyotype dynamics via intercentromeric recombination or chromosome fusion.</title>
        <authorList>
            <person name="Coelho M.A."/>
            <person name="David-Palma M."/>
            <person name="Shea T."/>
            <person name="Bowers K."/>
            <person name="McGinley-Smith S."/>
            <person name="Mohammad A.W."/>
            <person name="Gnirke A."/>
            <person name="Yurkov A.M."/>
            <person name="Nowrousian M."/>
            <person name="Sun S."/>
            <person name="Cuomo C.A."/>
            <person name="Heitman J."/>
        </authorList>
    </citation>
    <scope>NUCLEOTIDE SEQUENCE [LARGE SCALE GENOMIC DNA]</scope>
    <source>
        <strain evidence="4 5">CBS 13917</strain>
    </source>
</reference>
<evidence type="ECO:0000256" key="2">
    <source>
        <dbReference type="ARBA" id="ARBA00022857"/>
    </source>
</evidence>
<name>A0AAW0YRH9_9TREE</name>